<dbReference type="EMBL" id="CP150886">
    <property type="protein sequence ID" value="WZB86144.1"/>
    <property type="molecule type" value="Genomic_DNA"/>
</dbReference>
<dbReference type="Pfam" id="PF01809">
    <property type="entry name" value="YidD"/>
    <property type="match status" value="1"/>
</dbReference>
<evidence type="ECO:0000256" key="1">
    <source>
        <dbReference type="SAM" id="MobiDB-lite"/>
    </source>
</evidence>
<reference evidence="2 3" key="1">
    <citation type="submission" date="2024-04" db="EMBL/GenBank/DDBJ databases">
        <title>Okeanomitos corallinicola gen. &amp; sp. nov. (Nostocales, Cyanobacteria), a new toxic marine heterocyst-forming cyanobacterium from a coral reef.</title>
        <authorList>
            <person name="Li H."/>
            <person name="Li R."/>
            <person name="Kang J."/>
            <person name="Hii K.S."/>
            <person name="Mohamed H.F."/>
            <person name="Xu X."/>
            <person name="Luo Z."/>
        </authorList>
    </citation>
    <scope>NUCLEOTIDE SEQUENCE [LARGE SCALE GENOMIC DNA]</scope>
    <source>
        <strain evidence="2 3">TIOX110</strain>
    </source>
</reference>
<sequence length="160" mass="17191">MNKNIFLIPASVSDSAIRSISVSAITGYQKYLSPHKGFACAHRVLYGSESCSQYIKQVIAKEGLKTALVKSRLRFQSCKQAHLILRSQAEETEESQQEKKQQPTIPKSSCQDSLVADLGTACAQISCEGCVSSSCSGLDFGVLDCGVLDCGILDCASCGW</sequence>
<proteinExistence type="predicted"/>
<dbReference type="InterPro" id="IPR002696">
    <property type="entry name" value="Membr_insert_effic_factor_YidD"/>
</dbReference>
<organism evidence="2 3">
    <name type="scientific">Okeanomitos corallinicola TIOX110</name>
    <dbReference type="NCBI Taxonomy" id="3133117"/>
    <lineage>
        <taxon>Bacteria</taxon>
        <taxon>Bacillati</taxon>
        <taxon>Cyanobacteriota</taxon>
        <taxon>Cyanophyceae</taxon>
        <taxon>Nostocales</taxon>
        <taxon>Aphanizomenonaceae</taxon>
        <taxon>Okeanomitos</taxon>
    </lineage>
</organism>
<dbReference type="Proteomes" id="UP001483337">
    <property type="component" value="Chromosome"/>
</dbReference>
<keyword evidence="3" id="KW-1185">Reference proteome</keyword>
<evidence type="ECO:0000313" key="3">
    <source>
        <dbReference type="Proteomes" id="UP001483337"/>
    </source>
</evidence>
<dbReference type="NCBIfam" id="TIGR00278">
    <property type="entry name" value="membrane protein insertion efficiency factor YidD"/>
    <property type="match status" value="1"/>
</dbReference>
<accession>A0ABZ2ULI2</accession>
<name>A0ABZ2ULI2_9CYAN</name>
<gene>
    <name evidence="2" type="primary">yidD</name>
    <name evidence="2" type="ORF">WJM97_12045</name>
</gene>
<dbReference type="RefSeq" id="WP_353929060.1">
    <property type="nucleotide sequence ID" value="NZ_CP150886.1"/>
</dbReference>
<feature type="region of interest" description="Disordered" evidence="1">
    <location>
        <begin position="89"/>
        <end position="108"/>
    </location>
</feature>
<dbReference type="SMART" id="SM01234">
    <property type="entry name" value="Haemolytic"/>
    <property type="match status" value="1"/>
</dbReference>
<evidence type="ECO:0000313" key="2">
    <source>
        <dbReference type="EMBL" id="WZB86144.1"/>
    </source>
</evidence>
<protein>
    <submittedName>
        <fullName evidence="2">Membrane protein insertion efficiency factor YidD</fullName>
    </submittedName>
</protein>